<dbReference type="SUPFAM" id="SSF57850">
    <property type="entry name" value="RING/U-box"/>
    <property type="match status" value="1"/>
</dbReference>
<dbReference type="Gene3D" id="3.30.40.10">
    <property type="entry name" value="Zinc/RING finger domain, C3HC4 (zinc finger)"/>
    <property type="match status" value="1"/>
</dbReference>
<dbReference type="GO" id="GO:0006511">
    <property type="term" value="P:ubiquitin-dependent protein catabolic process"/>
    <property type="evidence" value="ECO:0007669"/>
    <property type="project" value="TreeGrafter"/>
</dbReference>
<dbReference type="GO" id="GO:0016020">
    <property type="term" value="C:membrane"/>
    <property type="evidence" value="ECO:0007669"/>
    <property type="project" value="UniProtKB-SubCell"/>
</dbReference>
<keyword evidence="7 12" id="KW-0863">Zinc-finger</keyword>
<evidence type="ECO:0000256" key="5">
    <source>
        <dbReference type="ARBA" id="ARBA00022692"/>
    </source>
</evidence>
<dbReference type="SMART" id="SM00184">
    <property type="entry name" value="RING"/>
    <property type="match status" value="1"/>
</dbReference>
<evidence type="ECO:0000256" key="13">
    <source>
        <dbReference type="SAM" id="MobiDB-lite"/>
    </source>
</evidence>
<feature type="compositionally biased region" description="Acidic residues" evidence="13">
    <location>
        <begin position="58"/>
        <end position="73"/>
    </location>
</feature>
<dbReference type="GO" id="GO:0016567">
    <property type="term" value="P:protein ubiquitination"/>
    <property type="evidence" value="ECO:0007669"/>
    <property type="project" value="TreeGrafter"/>
</dbReference>
<dbReference type="Pfam" id="PF13639">
    <property type="entry name" value="zf-RING_2"/>
    <property type="match status" value="1"/>
</dbReference>
<feature type="compositionally biased region" description="Basic and acidic residues" evidence="13">
    <location>
        <begin position="9"/>
        <end position="18"/>
    </location>
</feature>
<gene>
    <name evidence="15" type="ORF">ZT3D7_G10108</name>
</gene>
<dbReference type="InterPro" id="IPR001841">
    <property type="entry name" value="Znf_RING"/>
</dbReference>
<protein>
    <recommendedName>
        <fullName evidence="3">RING-type E3 ubiquitin transferase</fullName>
        <ecNumber evidence="3">2.3.2.27</ecNumber>
    </recommendedName>
</protein>
<dbReference type="PANTHER" id="PTHR45977">
    <property type="entry name" value="TARGET OF ERK KINASE MPK-1"/>
    <property type="match status" value="1"/>
</dbReference>
<proteinExistence type="predicted"/>
<evidence type="ECO:0000256" key="2">
    <source>
        <dbReference type="ARBA" id="ARBA00004141"/>
    </source>
</evidence>
<feature type="region of interest" description="Disordered" evidence="13">
    <location>
        <begin position="1"/>
        <end position="26"/>
    </location>
</feature>
<dbReference type="GO" id="GO:0008270">
    <property type="term" value="F:zinc ion binding"/>
    <property type="evidence" value="ECO:0007669"/>
    <property type="project" value="UniProtKB-KW"/>
</dbReference>
<evidence type="ECO:0000256" key="11">
    <source>
        <dbReference type="ARBA" id="ARBA00023136"/>
    </source>
</evidence>
<accession>A0A1X7S5I8</accession>
<evidence type="ECO:0000256" key="8">
    <source>
        <dbReference type="ARBA" id="ARBA00022786"/>
    </source>
</evidence>
<evidence type="ECO:0000313" key="15">
    <source>
        <dbReference type="EMBL" id="SMQ54953.1"/>
    </source>
</evidence>
<keyword evidence="11" id="KW-0472">Membrane</keyword>
<evidence type="ECO:0000256" key="12">
    <source>
        <dbReference type="PROSITE-ProRule" id="PRU00175"/>
    </source>
</evidence>
<dbReference type="GO" id="GO:0061630">
    <property type="term" value="F:ubiquitin protein ligase activity"/>
    <property type="evidence" value="ECO:0007669"/>
    <property type="project" value="UniProtKB-EC"/>
</dbReference>
<sequence length="453" mass="50446">MERDDSDTSSEHSDRAAPAKDSGFASSYQPFVERVTRSEHNTQFLHDLWFYANQQDDDDAEAAPDDHEDEDTSMGDAASEETQREDDREALLRAAAGIQEALTAIQTRLTGTTAATTGVQETLNGINASLRQVQTRLHPRLSDDEVQQYRTEIDTLQRTRNELRMNHAIRLAPDENINTVTVQDQFNVYDILSRQITLRETAIQTRVPLNPPAAQLSRTASRQDNTIPRRFMLEETVRVDSIILLPERLGLGVLTLNAQERTQMGRVLHRAARTAVFYNAHGGTERMPEADQWSANDAIQEGLEFGVPLPIQIVHRQGGTRTHDGQVFNIPESFFEVGHARATNAQANQFPAIAVSNEAVLIHGNQNVGLFDETRFGPAPGRQAVRTMVRSTVTEEDLAGEELCCGICREDFVVGGDWATLPCGHHFHSDCVTPWLLSHAVNGRCPYNCPSAR</sequence>
<dbReference type="PANTHER" id="PTHR45977:SF13">
    <property type="entry name" value="GB|AAF27103.1"/>
    <property type="match status" value="1"/>
</dbReference>
<keyword evidence="4" id="KW-0808">Transferase</keyword>
<evidence type="ECO:0000256" key="7">
    <source>
        <dbReference type="ARBA" id="ARBA00022771"/>
    </source>
</evidence>
<comment type="catalytic activity">
    <reaction evidence="1">
        <text>S-ubiquitinyl-[E2 ubiquitin-conjugating enzyme]-L-cysteine + [acceptor protein]-L-lysine = [E2 ubiquitin-conjugating enzyme]-L-cysteine + N(6)-ubiquitinyl-[acceptor protein]-L-lysine.</text>
        <dbReference type="EC" id="2.3.2.27"/>
    </reaction>
</comment>
<dbReference type="EC" id="2.3.2.27" evidence="3"/>
<keyword evidence="10" id="KW-1133">Transmembrane helix</keyword>
<dbReference type="PROSITE" id="PS50089">
    <property type="entry name" value="ZF_RING_2"/>
    <property type="match status" value="1"/>
</dbReference>
<evidence type="ECO:0000313" key="16">
    <source>
        <dbReference type="Proteomes" id="UP000215127"/>
    </source>
</evidence>
<evidence type="ECO:0000256" key="1">
    <source>
        <dbReference type="ARBA" id="ARBA00000900"/>
    </source>
</evidence>
<reference evidence="15 16" key="1">
    <citation type="submission" date="2016-06" db="EMBL/GenBank/DDBJ databases">
        <authorList>
            <person name="Kjaerup R.B."/>
            <person name="Dalgaard T.S."/>
            <person name="Juul-Madsen H.R."/>
        </authorList>
    </citation>
    <scope>NUCLEOTIDE SEQUENCE [LARGE SCALE GENOMIC DNA]</scope>
</reference>
<evidence type="ECO:0000256" key="4">
    <source>
        <dbReference type="ARBA" id="ARBA00022679"/>
    </source>
</evidence>
<keyword evidence="5" id="KW-0812">Transmembrane</keyword>
<organism evidence="15 16">
    <name type="scientific">Zymoseptoria tritici (strain ST99CH_3D7)</name>
    <dbReference type="NCBI Taxonomy" id="1276538"/>
    <lineage>
        <taxon>Eukaryota</taxon>
        <taxon>Fungi</taxon>
        <taxon>Dikarya</taxon>
        <taxon>Ascomycota</taxon>
        <taxon>Pezizomycotina</taxon>
        <taxon>Dothideomycetes</taxon>
        <taxon>Dothideomycetidae</taxon>
        <taxon>Mycosphaerellales</taxon>
        <taxon>Mycosphaerellaceae</taxon>
        <taxon>Zymoseptoria</taxon>
    </lineage>
</organism>
<feature type="region of interest" description="Disordered" evidence="13">
    <location>
        <begin position="58"/>
        <end position="87"/>
    </location>
</feature>
<evidence type="ECO:0000256" key="10">
    <source>
        <dbReference type="ARBA" id="ARBA00022989"/>
    </source>
</evidence>
<keyword evidence="16" id="KW-1185">Reference proteome</keyword>
<dbReference type="STRING" id="1276538.A0A1X7S5I8"/>
<dbReference type="EMBL" id="LT853701">
    <property type="protein sequence ID" value="SMQ54953.1"/>
    <property type="molecule type" value="Genomic_DNA"/>
</dbReference>
<keyword evidence="8" id="KW-0833">Ubl conjugation pathway</keyword>
<dbReference type="AlphaFoldDB" id="A0A1X7S5I8"/>
<dbReference type="InterPro" id="IPR013083">
    <property type="entry name" value="Znf_RING/FYVE/PHD"/>
</dbReference>
<evidence type="ECO:0000256" key="9">
    <source>
        <dbReference type="ARBA" id="ARBA00022833"/>
    </source>
</evidence>
<comment type="subcellular location">
    <subcellularLocation>
        <location evidence="2">Membrane</location>
        <topology evidence="2">Multi-pass membrane protein</topology>
    </subcellularLocation>
</comment>
<feature type="domain" description="RING-type" evidence="14">
    <location>
        <begin position="405"/>
        <end position="446"/>
    </location>
</feature>
<name>A0A1X7S5I8_ZYMT9</name>
<keyword evidence="6" id="KW-0479">Metal-binding</keyword>
<evidence type="ECO:0000259" key="14">
    <source>
        <dbReference type="PROSITE" id="PS50089"/>
    </source>
</evidence>
<keyword evidence="9" id="KW-0862">Zinc</keyword>
<dbReference type="Proteomes" id="UP000215127">
    <property type="component" value="Chromosome 10"/>
</dbReference>
<evidence type="ECO:0000256" key="6">
    <source>
        <dbReference type="ARBA" id="ARBA00022723"/>
    </source>
</evidence>
<evidence type="ECO:0000256" key="3">
    <source>
        <dbReference type="ARBA" id="ARBA00012483"/>
    </source>
</evidence>